<protein>
    <recommendedName>
        <fullName evidence="8">G-protein coupled receptors family 1 profile domain-containing protein</fullName>
    </recommendedName>
</protein>
<dbReference type="GO" id="GO:0016020">
    <property type="term" value="C:membrane"/>
    <property type="evidence" value="ECO:0007669"/>
    <property type="project" value="UniProtKB-SubCell"/>
</dbReference>
<evidence type="ECO:0000256" key="5">
    <source>
        <dbReference type="RuleBase" id="RU000688"/>
    </source>
</evidence>
<evidence type="ECO:0000256" key="4">
    <source>
        <dbReference type="ARBA" id="ARBA00023136"/>
    </source>
</evidence>
<dbReference type="CDD" id="cd14978">
    <property type="entry name" value="7tmA_FMRFamide_R-like"/>
    <property type="match status" value="1"/>
</dbReference>
<feature type="transmembrane region" description="Helical" evidence="7">
    <location>
        <begin position="142"/>
        <end position="165"/>
    </location>
</feature>
<dbReference type="InterPro" id="IPR017452">
    <property type="entry name" value="GPCR_Rhodpsn_7TM"/>
</dbReference>
<dbReference type="PROSITE" id="PS50262">
    <property type="entry name" value="G_PROTEIN_RECEP_F1_2"/>
    <property type="match status" value="1"/>
</dbReference>
<comment type="subcellular location">
    <subcellularLocation>
        <location evidence="1">Membrane</location>
    </subcellularLocation>
</comment>
<dbReference type="Pfam" id="PF00001">
    <property type="entry name" value="7tm_1"/>
    <property type="match status" value="1"/>
</dbReference>
<evidence type="ECO:0000256" key="2">
    <source>
        <dbReference type="ARBA" id="ARBA00022692"/>
    </source>
</evidence>
<keyword evidence="3 7" id="KW-1133">Transmembrane helix</keyword>
<evidence type="ECO:0000256" key="1">
    <source>
        <dbReference type="ARBA" id="ARBA00004370"/>
    </source>
</evidence>
<evidence type="ECO:0000259" key="8">
    <source>
        <dbReference type="PROSITE" id="PS50262"/>
    </source>
</evidence>
<dbReference type="PANTHER" id="PTHR46641:SF25">
    <property type="entry name" value="CNMAMIDE RECEPTOR-RELATED"/>
    <property type="match status" value="1"/>
</dbReference>
<evidence type="ECO:0000313" key="9">
    <source>
        <dbReference type="EMBL" id="CAF0753723.1"/>
    </source>
</evidence>
<dbReference type="InterPro" id="IPR052954">
    <property type="entry name" value="GPCR-Ligand_Int"/>
</dbReference>
<feature type="compositionally biased region" description="Polar residues" evidence="6">
    <location>
        <begin position="359"/>
        <end position="383"/>
    </location>
</feature>
<keyword evidence="5" id="KW-0297">G-protein coupled receptor</keyword>
<reference evidence="9" key="1">
    <citation type="submission" date="2021-02" db="EMBL/GenBank/DDBJ databases">
        <authorList>
            <person name="Nowell W R."/>
        </authorList>
    </citation>
    <scope>NUCLEOTIDE SEQUENCE</scope>
</reference>
<keyword evidence="5" id="KW-0807">Transducer</keyword>
<dbReference type="PROSITE" id="PS00237">
    <property type="entry name" value="G_PROTEIN_RECEP_F1_1"/>
    <property type="match status" value="1"/>
</dbReference>
<feature type="transmembrane region" description="Helical" evidence="7">
    <location>
        <begin position="467"/>
        <end position="490"/>
    </location>
</feature>
<dbReference type="AlphaFoldDB" id="A0A813PHZ4"/>
<comment type="similarity">
    <text evidence="5">Belongs to the G-protein coupled receptor 1 family.</text>
</comment>
<dbReference type="Gene3D" id="1.20.1070.10">
    <property type="entry name" value="Rhodopsin 7-helix transmembrane proteins"/>
    <property type="match status" value="1"/>
</dbReference>
<evidence type="ECO:0000256" key="7">
    <source>
        <dbReference type="SAM" id="Phobius"/>
    </source>
</evidence>
<comment type="caution">
    <text evidence="9">The sequence shown here is derived from an EMBL/GenBank/DDBJ whole genome shotgun (WGS) entry which is preliminary data.</text>
</comment>
<feature type="transmembrane region" description="Helical" evidence="7">
    <location>
        <begin position="425"/>
        <end position="447"/>
    </location>
</feature>
<dbReference type="PANTHER" id="PTHR46641">
    <property type="entry name" value="FMRFAMIDE RECEPTOR-RELATED"/>
    <property type="match status" value="1"/>
</dbReference>
<gene>
    <name evidence="9" type="ORF">EDS130_LOCUS2423</name>
</gene>
<feature type="domain" description="G-protein coupled receptors family 1 profile" evidence="8">
    <location>
        <begin position="158"/>
        <end position="487"/>
    </location>
</feature>
<keyword evidence="5" id="KW-0675">Receptor</keyword>
<feature type="transmembrane region" description="Helical" evidence="7">
    <location>
        <begin position="177"/>
        <end position="200"/>
    </location>
</feature>
<feature type="transmembrane region" description="Helical" evidence="7">
    <location>
        <begin position="318"/>
        <end position="340"/>
    </location>
</feature>
<feature type="region of interest" description="Disordered" evidence="6">
    <location>
        <begin position="359"/>
        <end position="388"/>
    </location>
</feature>
<sequence length="561" mass="65161">MLIDICIYTKFNCGSTKHRRVYELIKRLDFSRIYFQTELIDASHQNLFLSHSFHLQVPNIALQQKNNLLNISSLIMNSSQQSVNMLQILGLGTCQDIEDFLKELNTGEYELRNMTRDEYIDSLRSPHCQPKPYPIPYGMKRWIIAFVLIAFLVSGLIGNLLSATIMFRRSRRGLSAYFYLGLLAIIDICVLYSSCLLYLLEITFDYHPQTHSGFHCRLSFYIQHLFTYISAWLIVAVTFERFIVVRYPFQSIRICRLSVAYTIASIIFGFFSIYTAHCFFTMNLIKLNLQTDAGYHPQHAICDVEIYRQLLSVVDLCFYSVIPSVLILIFNVLIIITMFYTIKKQRDYLQANSYAPGNVSNRNKNKSQSTARTQFIRSRSAESSPAMRSYSQINKQRIEQGPGNNKFLDQSIKPKTSFDPTSATGIRLTCLLLIISFIFVLCTLPISIRSLVSEYLPSQKSTMRWQMTQVCLTLLMFLNHTINFVLYCLTGRTFRTECHKLICSMWMFNNFPLSCTVERDSDKNQTYPHHQLLLIERNRLATPNQYQQHQRLSPSMKGCYV</sequence>
<dbReference type="Proteomes" id="UP000663852">
    <property type="component" value="Unassembled WGS sequence"/>
</dbReference>
<organism evidence="9 10">
    <name type="scientific">Adineta ricciae</name>
    <name type="common">Rotifer</name>
    <dbReference type="NCBI Taxonomy" id="249248"/>
    <lineage>
        <taxon>Eukaryota</taxon>
        <taxon>Metazoa</taxon>
        <taxon>Spiralia</taxon>
        <taxon>Gnathifera</taxon>
        <taxon>Rotifera</taxon>
        <taxon>Eurotatoria</taxon>
        <taxon>Bdelloidea</taxon>
        <taxon>Adinetida</taxon>
        <taxon>Adinetidae</taxon>
        <taxon>Adineta</taxon>
    </lineage>
</organism>
<name>A0A813PHZ4_ADIRI</name>
<dbReference type="PRINTS" id="PR00237">
    <property type="entry name" value="GPCRRHODOPSN"/>
</dbReference>
<accession>A0A813PHZ4</accession>
<feature type="transmembrane region" description="Helical" evidence="7">
    <location>
        <begin position="259"/>
        <end position="282"/>
    </location>
</feature>
<dbReference type="SUPFAM" id="SSF81321">
    <property type="entry name" value="Family A G protein-coupled receptor-like"/>
    <property type="match status" value="1"/>
</dbReference>
<evidence type="ECO:0000256" key="6">
    <source>
        <dbReference type="SAM" id="MobiDB-lite"/>
    </source>
</evidence>
<keyword evidence="2 5" id="KW-0812">Transmembrane</keyword>
<dbReference type="EMBL" id="CAJNOJ010000006">
    <property type="protein sequence ID" value="CAF0753723.1"/>
    <property type="molecule type" value="Genomic_DNA"/>
</dbReference>
<keyword evidence="4 7" id="KW-0472">Membrane</keyword>
<evidence type="ECO:0000313" key="10">
    <source>
        <dbReference type="Proteomes" id="UP000663852"/>
    </source>
</evidence>
<dbReference type="GO" id="GO:0004930">
    <property type="term" value="F:G protein-coupled receptor activity"/>
    <property type="evidence" value="ECO:0007669"/>
    <property type="project" value="UniProtKB-KW"/>
</dbReference>
<feature type="transmembrane region" description="Helical" evidence="7">
    <location>
        <begin position="220"/>
        <end position="239"/>
    </location>
</feature>
<dbReference type="InterPro" id="IPR000276">
    <property type="entry name" value="GPCR_Rhodpsn"/>
</dbReference>
<evidence type="ECO:0000256" key="3">
    <source>
        <dbReference type="ARBA" id="ARBA00022989"/>
    </source>
</evidence>
<dbReference type="OrthoDB" id="9990906at2759"/>
<proteinExistence type="inferred from homology"/>